<gene>
    <name evidence="1" type="ORF">SJPD1_0069</name>
</gene>
<dbReference type="NCBIfam" id="TIGR02684">
    <property type="entry name" value="dnstrm_HI1420"/>
    <property type="match status" value="1"/>
</dbReference>
<reference evidence="2" key="1">
    <citation type="submission" date="2017-09" db="EMBL/GenBank/DDBJ databases">
        <title>The complete genome of Sulfurospirillum sp. JPD-1.</title>
        <authorList>
            <person name="Goris T."/>
        </authorList>
    </citation>
    <scope>NUCLEOTIDE SEQUENCE [LARGE SCALE GENOMIC DNA]</scope>
    <source>
        <strain evidence="2">JPD-1</strain>
    </source>
</reference>
<dbReference type="Pfam" id="PF21716">
    <property type="entry name" value="dnstrm_HI1420"/>
    <property type="match status" value="1"/>
</dbReference>
<accession>A0A290H9G7</accession>
<dbReference type="Proteomes" id="UP000217349">
    <property type="component" value="Chromosome"/>
</dbReference>
<name>A0A290H9G7_9BACT</name>
<sequence length="91" mass="10367">MQKLTDFNMSEYLDSQEAIMEYLSQVLESGDQDEFLRALGYLLKVKGMTQISKETGLDIESLDKTFQKGSDPEFSTIVRVMNAMGFTLQIK</sequence>
<dbReference type="OrthoDB" id="9798416at2"/>
<dbReference type="AlphaFoldDB" id="A0A290H9G7"/>
<dbReference type="RefSeq" id="WP_096045466.1">
    <property type="nucleotide sequence ID" value="NZ_CP023275.1"/>
</dbReference>
<organism evidence="1 2">
    <name type="scientific">Sulfurospirillum diekertiae</name>
    <dbReference type="NCBI Taxonomy" id="1854492"/>
    <lineage>
        <taxon>Bacteria</taxon>
        <taxon>Pseudomonadati</taxon>
        <taxon>Campylobacterota</taxon>
        <taxon>Epsilonproteobacteria</taxon>
        <taxon>Campylobacterales</taxon>
        <taxon>Sulfurospirillaceae</taxon>
        <taxon>Sulfurospirillum</taxon>
    </lineage>
</organism>
<dbReference type="InterPro" id="IPR014057">
    <property type="entry name" value="HI1420"/>
</dbReference>
<dbReference type="PANTHER" id="PTHR40275:SF1">
    <property type="entry name" value="SSL7038 PROTEIN"/>
    <property type="match status" value="1"/>
</dbReference>
<protein>
    <recommendedName>
        <fullName evidence="3">Addiction module antidote protein</fullName>
    </recommendedName>
</protein>
<evidence type="ECO:0008006" key="3">
    <source>
        <dbReference type="Google" id="ProtNLM"/>
    </source>
</evidence>
<dbReference type="EMBL" id="CP023275">
    <property type="protein sequence ID" value="ATB68203.1"/>
    <property type="molecule type" value="Genomic_DNA"/>
</dbReference>
<evidence type="ECO:0000313" key="1">
    <source>
        <dbReference type="EMBL" id="ATB68203.1"/>
    </source>
</evidence>
<dbReference type="KEGG" id="sulj:SJPD1_0069"/>
<dbReference type="PANTHER" id="PTHR40275">
    <property type="entry name" value="SSL7038 PROTEIN"/>
    <property type="match status" value="1"/>
</dbReference>
<evidence type="ECO:0000313" key="2">
    <source>
        <dbReference type="Proteomes" id="UP000217349"/>
    </source>
</evidence>
<proteinExistence type="predicted"/>